<keyword evidence="3" id="KW-1185">Reference proteome</keyword>
<dbReference type="InterPro" id="IPR025736">
    <property type="entry name" value="PucR_C-HTH_dom"/>
</dbReference>
<feature type="domain" description="PucR C-terminal helix-turn-helix" evidence="1">
    <location>
        <begin position="448"/>
        <end position="504"/>
    </location>
</feature>
<dbReference type="InterPro" id="IPR042070">
    <property type="entry name" value="PucR_C-HTH_sf"/>
</dbReference>
<dbReference type="PANTHER" id="PTHR33744:SF17">
    <property type="entry name" value="CONSERVED PROTEIN"/>
    <property type="match status" value="1"/>
</dbReference>
<name>A0ABV3GBL1_MICGL</name>
<dbReference type="Pfam" id="PF13556">
    <property type="entry name" value="HTH_30"/>
    <property type="match status" value="1"/>
</dbReference>
<evidence type="ECO:0000313" key="3">
    <source>
        <dbReference type="Proteomes" id="UP001551675"/>
    </source>
</evidence>
<protein>
    <submittedName>
        <fullName evidence="2">Helix-turn-helix domain-containing protein</fullName>
    </submittedName>
</protein>
<evidence type="ECO:0000313" key="2">
    <source>
        <dbReference type="EMBL" id="MEV0968957.1"/>
    </source>
</evidence>
<dbReference type="Gene3D" id="1.10.10.2840">
    <property type="entry name" value="PucR C-terminal helix-turn-helix domain"/>
    <property type="match status" value="1"/>
</dbReference>
<reference evidence="2 3" key="1">
    <citation type="submission" date="2024-06" db="EMBL/GenBank/DDBJ databases">
        <title>The Natural Products Discovery Center: Release of the First 8490 Sequenced Strains for Exploring Actinobacteria Biosynthetic Diversity.</title>
        <authorList>
            <person name="Kalkreuter E."/>
            <person name="Kautsar S.A."/>
            <person name="Yang D."/>
            <person name="Bader C.D."/>
            <person name="Teijaro C.N."/>
            <person name="Fluegel L."/>
            <person name="Davis C.M."/>
            <person name="Simpson J.R."/>
            <person name="Lauterbach L."/>
            <person name="Steele A.D."/>
            <person name="Gui C."/>
            <person name="Meng S."/>
            <person name="Li G."/>
            <person name="Viehrig K."/>
            <person name="Ye F."/>
            <person name="Su P."/>
            <person name="Kiefer A.F."/>
            <person name="Nichols A."/>
            <person name="Cepeda A.J."/>
            <person name="Yan W."/>
            <person name="Fan B."/>
            <person name="Jiang Y."/>
            <person name="Adhikari A."/>
            <person name="Zheng C.-J."/>
            <person name="Schuster L."/>
            <person name="Cowan T.M."/>
            <person name="Smanski M.J."/>
            <person name="Chevrette M.G."/>
            <person name="De Carvalho L.P.S."/>
            <person name="Shen B."/>
        </authorList>
    </citation>
    <scope>NUCLEOTIDE SEQUENCE [LARGE SCALE GENOMIC DNA]</scope>
    <source>
        <strain evidence="2 3">NPDC050100</strain>
    </source>
</reference>
<evidence type="ECO:0000259" key="1">
    <source>
        <dbReference type="Pfam" id="PF13556"/>
    </source>
</evidence>
<dbReference type="EMBL" id="JBFALK010000004">
    <property type="protein sequence ID" value="MEV0968957.1"/>
    <property type="molecule type" value="Genomic_DNA"/>
</dbReference>
<gene>
    <name evidence="2" type="ORF">AB0I59_10010</name>
</gene>
<proteinExistence type="predicted"/>
<comment type="caution">
    <text evidence="2">The sequence shown here is derived from an EMBL/GenBank/DDBJ whole genome shotgun (WGS) entry which is preliminary data.</text>
</comment>
<dbReference type="RefSeq" id="WP_061258239.1">
    <property type="nucleotide sequence ID" value="NZ_JBFALK010000004.1"/>
</dbReference>
<dbReference type="PANTHER" id="PTHR33744">
    <property type="entry name" value="CARBOHYDRATE DIACID REGULATOR"/>
    <property type="match status" value="1"/>
</dbReference>
<organism evidence="2 3">
    <name type="scientific">Microtetraspora glauca</name>
    <dbReference type="NCBI Taxonomy" id="1996"/>
    <lineage>
        <taxon>Bacteria</taxon>
        <taxon>Bacillati</taxon>
        <taxon>Actinomycetota</taxon>
        <taxon>Actinomycetes</taxon>
        <taxon>Streptosporangiales</taxon>
        <taxon>Streptosporangiaceae</taxon>
        <taxon>Microtetraspora</taxon>
    </lineage>
</organism>
<accession>A0ABV3GBL1</accession>
<dbReference type="Proteomes" id="UP001551675">
    <property type="component" value="Unassembled WGS sequence"/>
</dbReference>
<sequence length="511" mass="53641">MVVLGQLLDILGTLGACECRGPVDRDTKLRGLALYDPSDPQVAADDQVMLGVGIDTPAGAAGLLSRGDAAVVVLRGRFSLDEGVARAAREAGTPVVLVDPGVSWGQLVAVIHTLVFGEHAAAKAAAPGGLFDLADTIAGAVDGSVTIEDVQARVLAYSHRQQDVDQARLLTILGRRVPDETLAALRTQGVFAHLDDSDEPLFVPALSSELTARVVVAVRAGRELLGSVWVEVDQPLSPGQNAALVAGARVAATHLLTSRASADLERRVEADLVRSLIEGAADAPAALLRLGLPGTDLRVIALRADGGADAVLLAARHATVGFTWARPGRSALVGDVLYTVLSGGKDADAARAWVRALARDLPSDATLWAGIGGPADLSQLPASRSEADESLAVHMSDPDTELPVTYDAVWDRILLRRLAGAAAAGRMPTSGPVVDLARHDAEHGTEYVPTLRALLRAQGDLREASARLAVHPNTVRYRLRKMSEATRLELDDPRKRLAMMIALEVGAAMSE</sequence>
<dbReference type="InterPro" id="IPR051448">
    <property type="entry name" value="CdaR-like_regulators"/>
</dbReference>